<evidence type="ECO:0000313" key="1">
    <source>
        <dbReference type="EMBL" id="MST81336.1"/>
    </source>
</evidence>
<dbReference type="RefSeq" id="WP_154457154.1">
    <property type="nucleotide sequence ID" value="NZ_VUMV01000002.1"/>
</dbReference>
<dbReference type="PANTHER" id="PTHR31302:SF0">
    <property type="entry name" value="TRANSMEMBRANE PROTEIN WITH METALLOPHOSPHOESTERASE DOMAIN"/>
    <property type="match status" value="1"/>
</dbReference>
<keyword evidence="2" id="KW-1185">Reference proteome</keyword>
<sequence>MSGCSPRQPVLVLDHDPAGIPEAQKERADLVLCGHTHDGQFFPCTLITRYWYGKEHCHGIHWEGHTSWIISSGTGFFQTPVRVGTDSEIILIQLTGGEAP</sequence>
<dbReference type="PANTHER" id="PTHR31302">
    <property type="entry name" value="TRANSMEMBRANE PROTEIN WITH METALLOPHOSPHOESTERASE DOMAIN-RELATED"/>
    <property type="match status" value="1"/>
</dbReference>
<organism evidence="1 2">
    <name type="scientific">Bilifractor porci</name>
    <dbReference type="NCBI Taxonomy" id="2606636"/>
    <lineage>
        <taxon>Bacteria</taxon>
        <taxon>Bacillati</taxon>
        <taxon>Bacillota</taxon>
        <taxon>Clostridia</taxon>
        <taxon>Lachnospirales</taxon>
        <taxon>Lachnospiraceae</taxon>
        <taxon>Bilifractor</taxon>
    </lineage>
</organism>
<dbReference type="InterPro" id="IPR051158">
    <property type="entry name" value="Metallophosphoesterase_sf"/>
</dbReference>
<dbReference type="SUPFAM" id="SSF56300">
    <property type="entry name" value="Metallo-dependent phosphatases"/>
    <property type="match status" value="1"/>
</dbReference>
<gene>
    <name evidence="1" type="ORF">FYJ60_03265</name>
</gene>
<dbReference type="Proteomes" id="UP000466864">
    <property type="component" value="Unassembled WGS sequence"/>
</dbReference>
<accession>A0A7X2P7Q3</accession>
<reference evidence="1 2" key="1">
    <citation type="submission" date="2019-08" db="EMBL/GenBank/DDBJ databases">
        <title>In-depth cultivation of the pig gut microbiome towards novel bacterial diversity and tailored functional studies.</title>
        <authorList>
            <person name="Wylensek D."/>
            <person name="Hitch T.C.A."/>
            <person name="Clavel T."/>
        </authorList>
    </citation>
    <scope>NUCLEOTIDE SEQUENCE [LARGE SCALE GENOMIC DNA]</scope>
    <source>
        <strain evidence="1 2">Oil+RF-744-WCA-WT-13</strain>
    </source>
</reference>
<protein>
    <recommendedName>
        <fullName evidence="3">Calcineurin-like phosphoesterase domain-containing protein</fullName>
    </recommendedName>
</protein>
<dbReference type="InterPro" id="IPR029052">
    <property type="entry name" value="Metallo-depent_PP-like"/>
</dbReference>
<evidence type="ECO:0000313" key="2">
    <source>
        <dbReference type="Proteomes" id="UP000466864"/>
    </source>
</evidence>
<proteinExistence type="predicted"/>
<comment type="caution">
    <text evidence="1">The sequence shown here is derived from an EMBL/GenBank/DDBJ whole genome shotgun (WGS) entry which is preliminary data.</text>
</comment>
<dbReference type="EMBL" id="VUMV01000002">
    <property type="protein sequence ID" value="MST81336.1"/>
    <property type="molecule type" value="Genomic_DNA"/>
</dbReference>
<evidence type="ECO:0008006" key="3">
    <source>
        <dbReference type="Google" id="ProtNLM"/>
    </source>
</evidence>
<name>A0A7X2P7Q3_9FIRM</name>
<dbReference type="AlphaFoldDB" id="A0A7X2P7Q3"/>